<dbReference type="Pfam" id="PF06429">
    <property type="entry name" value="Flg_bbr_C"/>
    <property type="match status" value="1"/>
</dbReference>
<name>A0A645EV44_9ZZZZ</name>
<dbReference type="AlphaFoldDB" id="A0A645EV44"/>
<accession>A0A645EV44</accession>
<evidence type="ECO:0000259" key="2">
    <source>
        <dbReference type="Pfam" id="PF06429"/>
    </source>
</evidence>
<sequence length="53" mass="5880">MKTVAGWRTSISGVSSNEETSNFARYQQAYSASGKMVSVWDEIYKETINLISG</sequence>
<reference evidence="3" key="1">
    <citation type="submission" date="2019-08" db="EMBL/GenBank/DDBJ databases">
        <authorList>
            <person name="Kucharzyk K."/>
            <person name="Murdoch R.W."/>
            <person name="Higgins S."/>
            <person name="Loffler F."/>
        </authorList>
    </citation>
    <scope>NUCLEOTIDE SEQUENCE</scope>
</reference>
<organism evidence="3">
    <name type="scientific">bioreactor metagenome</name>
    <dbReference type="NCBI Taxonomy" id="1076179"/>
    <lineage>
        <taxon>unclassified sequences</taxon>
        <taxon>metagenomes</taxon>
        <taxon>ecological metagenomes</taxon>
    </lineage>
</organism>
<gene>
    <name evidence="3" type="ORF">SDC9_151610</name>
</gene>
<dbReference type="EMBL" id="VSSQ01050288">
    <property type="protein sequence ID" value="MPN04373.1"/>
    <property type="molecule type" value="Genomic_DNA"/>
</dbReference>
<comment type="caution">
    <text evidence="3">The sequence shown here is derived from an EMBL/GenBank/DDBJ whole genome shotgun (WGS) entry which is preliminary data.</text>
</comment>
<proteinExistence type="inferred from homology"/>
<evidence type="ECO:0000313" key="3">
    <source>
        <dbReference type="EMBL" id="MPN04373.1"/>
    </source>
</evidence>
<protein>
    <recommendedName>
        <fullName evidence="2">Flagellar basal-body/hook protein C-terminal domain-containing protein</fullName>
    </recommendedName>
</protein>
<dbReference type="InterPro" id="IPR010930">
    <property type="entry name" value="Flg_bb/hook_C_dom"/>
</dbReference>
<feature type="domain" description="Flagellar basal-body/hook protein C-terminal" evidence="2">
    <location>
        <begin position="11"/>
        <end position="50"/>
    </location>
</feature>
<dbReference type="SUPFAM" id="SSF64518">
    <property type="entry name" value="Phase 1 flagellin"/>
    <property type="match status" value="1"/>
</dbReference>
<evidence type="ECO:0000256" key="1">
    <source>
        <dbReference type="ARBA" id="ARBA00009677"/>
    </source>
</evidence>
<comment type="similarity">
    <text evidence="1">Belongs to the flagella basal body rod proteins family.</text>
</comment>